<keyword evidence="7" id="KW-0902">Two-component regulatory system</keyword>
<name>A0A6I6JKC7_9BACT</name>
<protein>
    <recommendedName>
        <fullName evidence="2">histidine kinase</fullName>
        <ecNumber evidence="2">2.7.13.3</ecNumber>
    </recommendedName>
</protein>
<dbReference type="KEGG" id="psel:GM415_15370"/>
<dbReference type="InterPro" id="IPR050351">
    <property type="entry name" value="BphY/WalK/GraS-like"/>
</dbReference>
<dbReference type="PANTHER" id="PTHR42878:SF7">
    <property type="entry name" value="SENSOR HISTIDINE KINASE GLRK"/>
    <property type="match status" value="1"/>
</dbReference>
<evidence type="ECO:0000256" key="1">
    <source>
        <dbReference type="ARBA" id="ARBA00000085"/>
    </source>
</evidence>
<dbReference type="PANTHER" id="PTHR42878">
    <property type="entry name" value="TWO-COMPONENT HISTIDINE KINASE"/>
    <property type="match status" value="1"/>
</dbReference>
<keyword evidence="6" id="KW-0067">ATP-binding</keyword>
<dbReference type="AlphaFoldDB" id="A0A6I6JKC7"/>
<evidence type="ECO:0000256" key="8">
    <source>
        <dbReference type="SAM" id="Phobius"/>
    </source>
</evidence>
<dbReference type="Pfam" id="PF02518">
    <property type="entry name" value="HATPase_c"/>
    <property type="match status" value="1"/>
</dbReference>
<dbReference type="RefSeq" id="WP_158949716.1">
    <property type="nucleotide sequence ID" value="NZ_CP046400.1"/>
</dbReference>
<evidence type="ECO:0000256" key="7">
    <source>
        <dbReference type="ARBA" id="ARBA00023012"/>
    </source>
</evidence>
<organism evidence="10 11">
    <name type="scientific">Pseudodesulfovibrio cashew</name>
    <dbReference type="NCBI Taxonomy" id="2678688"/>
    <lineage>
        <taxon>Bacteria</taxon>
        <taxon>Pseudomonadati</taxon>
        <taxon>Thermodesulfobacteriota</taxon>
        <taxon>Desulfovibrionia</taxon>
        <taxon>Desulfovibrionales</taxon>
        <taxon>Desulfovibrionaceae</taxon>
    </lineage>
</organism>
<sequence length="331" mass="36405">MSSRKISMKKYILVLTIAAASVLHFSGIHGPFSYHGLHRELFFIPILLAAYWFGLKPGLWTSILVSILFLTGMETDSAHSMPLPVMVSQVAIFLFVAGLLGWLSDRQRRKNQELIAAERLSTLGKTVGVLSWEIKDNLHALRTLFERGGGLSLPRFNQDFNGELDVMDNMVKSMTRYAAKDTLQITTVDLNDAVGEIVQKYKPMFRDMNITLEVKEDESGCPSKVDSTAIAWVLAKLLDNAMDASKPGDNVVVSTCRHGDHCELRIDDQGVGISEENVCKLFSPFYSTKEGGSGLSLAACKRTMRDVGGDITAKSKHGAGSSFSIIVPRCV</sequence>
<feature type="transmembrane region" description="Helical" evidence="8">
    <location>
        <begin position="43"/>
        <end position="71"/>
    </location>
</feature>
<dbReference type="GO" id="GO:0005524">
    <property type="term" value="F:ATP binding"/>
    <property type="evidence" value="ECO:0007669"/>
    <property type="project" value="UniProtKB-KW"/>
</dbReference>
<dbReference type="PRINTS" id="PR00344">
    <property type="entry name" value="BCTRLSENSOR"/>
</dbReference>
<evidence type="ECO:0000313" key="11">
    <source>
        <dbReference type="Proteomes" id="UP000428328"/>
    </source>
</evidence>
<dbReference type="Proteomes" id="UP000428328">
    <property type="component" value="Chromosome"/>
</dbReference>
<evidence type="ECO:0000256" key="4">
    <source>
        <dbReference type="ARBA" id="ARBA00022741"/>
    </source>
</evidence>
<dbReference type="Gene3D" id="1.10.1760.20">
    <property type="match status" value="1"/>
</dbReference>
<dbReference type="GO" id="GO:0004673">
    <property type="term" value="F:protein histidine kinase activity"/>
    <property type="evidence" value="ECO:0007669"/>
    <property type="project" value="UniProtKB-EC"/>
</dbReference>
<dbReference type="SMART" id="SM00387">
    <property type="entry name" value="HATPase_c"/>
    <property type="match status" value="1"/>
</dbReference>
<dbReference type="GO" id="GO:0000156">
    <property type="term" value="F:phosphorelay response regulator activity"/>
    <property type="evidence" value="ECO:0007669"/>
    <property type="project" value="TreeGrafter"/>
</dbReference>
<keyword evidence="5" id="KW-0418">Kinase</keyword>
<evidence type="ECO:0000256" key="2">
    <source>
        <dbReference type="ARBA" id="ARBA00012438"/>
    </source>
</evidence>
<keyword evidence="11" id="KW-1185">Reference proteome</keyword>
<evidence type="ECO:0000313" key="10">
    <source>
        <dbReference type="EMBL" id="QGY41438.1"/>
    </source>
</evidence>
<dbReference type="GO" id="GO:0030295">
    <property type="term" value="F:protein kinase activator activity"/>
    <property type="evidence" value="ECO:0007669"/>
    <property type="project" value="TreeGrafter"/>
</dbReference>
<comment type="catalytic activity">
    <reaction evidence="1">
        <text>ATP + protein L-histidine = ADP + protein N-phospho-L-histidine.</text>
        <dbReference type="EC" id="2.7.13.3"/>
    </reaction>
</comment>
<feature type="transmembrane region" description="Helical" evidence="8">
    <location>
        <begin position="83"/>
        <end position="103"/>
    </location>
</feature>
<dbReference type="InterPro" id="IPR005467">
    <property type="entry name" value="His_kinase_dom"/>
</dbReference>
<keyword evidence="3" id="KW-0808">Transferase</keyword>
<dbReference type="SUPFAM" id="SSF55874">
    <property type="entry name" value="ATPase domain of HSP90 chaperone/DNA topoisomerase II/histidine kinase"/>
    <property type="match status" value="1"/>
</dbReference>
<proteinExistence type="predicted"/>
<evidence type="ECO:0000256" key="3">
    <source>
        <dbReference type="ARBA" id="ARBA00022679"/>
    </source>
</evidence>
<keyword evidence="8" id="KW-1133">Transmembrane helix</keyword>
<dbReference type="GO" id="GO:0007234">
    <property type="term" value="P:osmosensory signaling via phosphorelay pathway"/>
    <property type="evidence" value="ECO:0007669"/>
    <property type="project" value="TreeGrafter"/>
</dbReference>
<dbReference type="InterPro" id="IPR003594">
    <property type="entry name" value="HATPase_dom"/>
</dbReference>
<evidence type="ECO:0000256" key="5">
    <source>
        <dbReference type="ARBA" id="ARBA00022777"/>
    </source>
</evidence>
<gene>
    <name evidence="10" type="ORF">GM415_15370</name>
</gene>
<dbReference type="InterPro" id="IPR004358">
    <property type="entry name" value="Sig_transdc_His_kin-like_C"/>
</dbReference>
<reference evidence="10 11" key="1">
    <citation type="submission" date="2019-11" db="EMBL/GenBank/DDBJ databases">
        <authorList>
            <person name="Zheng R.K."/>
            <person name="Sun C.M."/>
        </authorList>
    </citation>
    <scope>NUCLEOTIDE SEQUENCE [LARGE SCALE GENOMIC DNA]</scope>
    <source>
        <strain evidence="10 11">SRB007</strain>
    </source>
</reference>
<keyword evidence="8" id="KW-0472">Membrane</keyword>
<accession>A0A6I6JKC7</accession>
<dbReference type="InterPro" id="IPR036890">
    <property type="entry name" value="HATPase_C_sf"/>
</dbReference>
<dbReference type="EMBL" id="CP046400">
    <property type="protein sequence ID" value="QGY41438.1"/>
    <property type="molecule type" value="Genomic_DNA"/>
</dbReference>
<evidence type="ECO:0000256" key="6">
    <source>
        <dbReference type="ARBA" id="ARBA00022840"/>
    </source>
</evidence>
<dbReference type="PROSITE" id="PS50109">
    <property type="entry name" value="HIS_KIN"/>
    <property type="match status" value="1"/>
</dbReference>
<keyword evidence="8" id="KW-0812">Transmembrane</keyword>
<keyword evidence="4" id="KW-0547">Nucleotide-binding</keyword>
<dbReference type="Gene3D" id="3.30.565.10">
    <property type="entry name" value="Histidine kinase-like ATPase, C-terminal domain"/>
    <property type="match status" value="1"/>
</dbReference>
<feature type="domain" description="Histidine kinase" evidence="9">
    <location>
        <begin position="129"/>
        <end position="331"/>
    </location>
</feature>
<dbReference type="EC" id="2.7.13.3" evidence="2"/>
<evidence type="ECO:0000259" key="9">
    <source>
        <dbReference type="PROSITE" id="PS50109"/>
    </source>
</evidence>